<proteinExistence type="predicted"/>
<protein>
    <submittedName>
        <fullName evidence="1">Uncharacterized protein</fullName>
    </submittedName>
</protein>
<accession>A0A224YIC4</accession>
<organism evidence="1">
    <name type="scientific">Rhipicephalus zambeziensis</name>
    <dbReference type="NCBI Taxonomy" id="60191"/>
    <lineage>
        <taxon>Eukaryota</taxon>
        <taxon>Metazoa</taxon>
        <taxon>Ecdysozoa</taxon>
        <taxon>Arthropoda</taxon>
        <taxon>Chelicerata</taxon>
        <taxon>Arachnida</taxon>
        <taxon>Acari</taxon>
        <taxon>Parasitiformes</taxon>
        <taxon>Ixodida</taxon>
        <taxon>Ixodoidea</taxon>
        <taxon>Ixodidae</taxon>
        <taxon>Rhipicephalinae</taxon>
        <taxon>Rhipicephalus</taxon>
        <taxon>Rhipicephalus</taxon>
    </lineage>
</organism>
<reference evidence="1" key="1">
    <citation type="journal article" date="2017" name="Parasit. Vectors">
        <title>Sialotranscriptomics of Rhipicephalus zambeziensis reveals intricate expression profiles of secretory proteins and suggests tight temporal transcriptional regulation during blood-feeding.</title>
        <authorList>
            <person name="de Castro M.H."/>
            <person name="de Klerk D."/>
            <person name="Pienaar R."/>
            <person name="Rees D.J.G."/>
            <person name="Mans B.J."/>
        </authorList>
    </citation>
    <scope>NUCLEOTIDE SEQUENCE</scope>
    <source>
        <tissue evidence="1">Salivary glands</tissue>
    </source>
</reference>
<evidence type="ECO:0000313" key="1">
    <source>
        <dbReference type="EMBL" id="MAA13540.1"/>
    </source>
</evidence>
<sequence length="105" mass="12026">MSAAHRSSSKRAIASGWVLPCWPLTPATGTYGHGRFGGSMCWLGEGQLRSRDQTWQCPRTAAENRLYQTLYMHKKKRKKAWHSQSNGHRLSPNTLWNLRSVHESF</sequence>
<dbReference type="EMBL" id="GFPF01002394">
    <property type="protein sequence ID" value="MAA13540.1"/>
    <property type="molecule type" value="Transcribed_RNA"/>
</dbReference>
<dbReference type="AlphaFoldDB" id="A0A224YIC4"/>
<name>A0A224YIC4_9ACAR</name>